<keyword evidence="2" id="KW-0498">Mitosis</keyword>
<sequence length="243" mass="26969">ALKLQFGEDLRVAEVRKLLQSARPVKVTLVQRPEVSDHEFIEEQERHLLSICQRTMALPLGRGMFTLSTSTPIVTETLPVPKLCLTGRAPPRNTILCACVRACVLNVDNEALKLQFGEDLRVAEVRKLLQSARPVKVTLVQRPEVSDHEFIEEQERHLLSICQRTMALPLGRGMFTLSTSTPIVTETLPVPKLCLTGRAPPRNTTVDLTHIDVPANMNAWPLFHNGVAAGLRIQPQSSGVSNH</sequence>
<name>A0ABM1F6A2_PRICU</name>
<reference evidence="5" key="1">
    <citation type="submission" date="2025-08" db="UniProtKB">
        <authorList>
            <consortium name="RefSeq"/>
        </authorList>
    </citation>
    <scope>IDENTIFICATION</scope>
</reference>
<dbReference type="PANTHER" id="PTHR12827:SF3">
    <property type="entry name" value="ANAPHASE-PROMOTING COMPLEX SUBUNIT 1"/>
    <property type="match status" value="1"/>
</dbReference>
<dbReference type="GeneID" id="106819914"/>
<proteinExistence type="predicted"/>
<keyword evidence="4" id="KW-1185">Reference proteome</keyword>
<gene>
    <name evidence="5" type="primary">LOC106819914</name>
</gene>
<evidence type="ECO:0000256" key="1">
    <source>
        <dbReference type="ARBA" id="ARBA00022618"/>
    </source>
</evidence>
<dbReference type="PANTHER" id="PTHR12827">
    <property type="entry name" value="MEIOTIC CHECKPOINT REGULATOR TSG24 FAMILY MEMBER"/>
    <property type="match status" value="1"/>
</dbReference>
<organism evidence="4 5">
    <name type="scientific">Priapulus caudatus</name>
    <name type="common">Priapulid worm</name>
    <dbReference type="NCBI Taxonomy" id="37621"/>
    <lineage>
        <taxon>Eukaryota</taxon>
        <taxon>Metazoa</taxon>
        <taxon>Ecdysozoa</taxon>
        <taxon>Scalidophora</taxon>
        <taxon>Priapulida</taxon>
        <taxon>Priapulimorpha</taxon>
        <taxon>Priapulimorphida</taxon>
        <taxon>Priapulidae</taxon>
        <taxon>Priapulus</taxon>
    </lineage>
</organism>
<protein>
    <submittedName>
        <fullName evidence="5">Anaphase-promoting complex subunit 1-like</fullName>
    </submittedName>
</protein>
<evidence type="ECO:0000256" key="3">
    <source>
        <dbReference type="ARBA" id="ARBA00023306"/>
    </source>
</evidence>
<feature type="non-terminal residue" evidence="5">
    <location>
        <position position="1"/>
    </location>
</feature>
<dbReference type="Proteomes" id="UP000695022">
    <property type="component" value="Unplaced"/>
</dbReference>
<dbReference type="RefSeq" id="XP_014679973.1">
    <property type="nucleotide sequence ID" value="XM_014824487.1"/>
</dbReference>
<evidence type="ECO:0000313" key="5">
    <source>
        <dbReference type="RefSeq" id="XP_014679973.1"/>
    </source>
</evidence>
<keyword evidence="1" id="KW-0132">Cell division</keyword>
<evidence type="ECO:0000256" key="2">
    <source>
        <dbReference type="ARBA" id="ARBA00022776"/>
    </source>
</evidence>
<keyword evidence="3" id="KW-0131">Cell cycle</keyword>
<evidence type="ECO:0000313" key="4">
    <source>
        <dbReference type="Proteomes" id="UP000695022"/>
    </source>
</evidence>
<feature type="non-terminal residue" evidence="5">
    <location>
        <position position="243"/>
    </location>
</feature>
<dbReference type="InterPro" id="IPR024990">
    <property type="entry name" value="Apc1"/>
</dbReference>
<accession>A0ABM1F6A2</accession>